<gene>
    <name evidence="2" type="ORF">ABW99_20830</name>
</gene>
<evidence type="ECO:0000313" key="3">
    <source>
        <dbReference type="Proteomes" id="UP000036700"/>
    </source>
</evidence>
<dbReference type="PROSITE" id="PS51257">
    <property type="entry name" value="PROKAR_LIPOPROTEIN"/>
    <property type="match status" value="1"/>
</dbReference>
<dbReference type="Proteomes" id="UP000036700">
    <property type="component" value="Chromosome"/>
</dbReference>
<feature type="signal peptide" evidence="1">
    <location>
        <begin position="1"/>
        <end position="24"/>
    </location>
</feature>
<sequence>MHVLKRIGMLAMLATLLGGCSSMSQDWHKLWGGKSPAATQADASPELAAAAAQRWLAILDSGNYEAGWKAASPALQAGISQTDWVAQMQTVRAPYGAKTARGDGVLTRRHREGEPFDTLCLRYHTAFVHGTADETVCMASDNGKTWLTKSYSVVPAQ</sequence>
<evidence type="ECO:0000256" key="1">
    <source>
        <dbReference type="SAM" id="SignalP"/>
    </source>
</evidence>
<dbReference type="OrthoDB" id="21915at2"/>
<dbReference type="InterPro" id="IPR025091">
    <property type="entry name" value="DUF4019"/>
</dbReference>
<dbReference type="EMBL" id="CP011568">
    <property type="protein sequence ID" value="ALX34850.1"/>
    <property type="molecule type" value="Genomic_DNA"/>
</dbReference>
<evidence type="ECO:0008006" key="4">
    <source>
        <dbReference type="Google" id="ProtNLM"/>
    </source>
</evidence>
<keyword evidence="1" id="KW-0732">Signal</keyword>
<dbReference type="RefSeq" id="WP_052892551.1">
    <property type="nucleotide sequence ID" value="NZ_CP011568.3"/>
</dbReference>
<organism evidence="2 3">
    <name type="scientific">Pandoraea thiooxydans</name>
    <dbReference type="NCBI Taxonomy" id="445709"/>
    <lineage>
        <taxon>Bacteria</taxon>
        <taxon>Pseudomonadati</taxon>
        <taxon>Pseudomonadota</taxon>
        <taxon>Betaproteobacteria</taxon>
        <taxon>Burkholderiales</taxon>
        <taxon>Burkholderiaceae</taxon>
        <taxon>Pandoraea</taxon>
    </lineage>
</organism>
<dbReference type="KEGG" id="ptx:ABW99_20830"/>
<proteinExistence type="predicted"/>
<protein>
    <recommendedName>
        <fullName evidence="4">DUF4019 domain-containing protein</fullName>
    </recommendedName>
</protein>
<name>A0A0U4EUA2_9BURK</name>
<keyword evidence="3" id="KW-1185">Reference proteome</keyword>
<evidence type="ECO:0000313" key="2">
    <source>
        <dbReference type="EMBL" id="ALX34850.1"/>
    </source>
</evidence>
<feature type="chain" id="PRO_5006848863" description="DUF4019 domain-containing protein" evidence="1">
    <location>
        <begin position="25"/>
        <end position="157"/>
    </location>
</feature>
<dbReference type="Pfam" id="PF13211">
    <property type="entry name" value="DUF4019"/>
    <property type="match status" value="1"/>
</dbReference>
<dbReference type="AlphaFoldDB" id="A0A0U4EUA2"/>
<accession>A0A0U4EUA2</accession>
<reference evidence="3" key="1">
    <citation type="submission" date="2015-06" db="EMBL/GenBank/DDBJ databases">
        <authorList>
            <person name="Hoefler B.C."/>
            <person name="Straight P.D."/>
        </authorList>
    </citation>
    <scope>NUCLEOTIDE SEQUENCE [LARGE SCALE GENOMIC DNA]</scope>
    <source>
        <strain evidence="3">DSM 25325</strain>
    </source>
</reference>